<sequence length="346" mass="37770">MQVVKVEMIRNARVQLETPGGNSAHQFLPPHVAPKPPPRIEPPKVKFEEPTLVPAAEPRKVTVGPVGGTKTVTKAVVAEPVRGPKTVVTGPVVESREVSSAGREVSTAGREVSTSGRVVSTAGREVSTKREESRDVSIKRDETRKVFVGPAQVTTKVETVRGDPNVQRHVETGPVEEVREVITDPDGTKRTIIRRRVVKTTKTTTSTPVITKRVETKTQAASANGMMGSDTNNMAAQESPSDDDEELQEFEFLYMQEERDDVQKENTKLKEENTDLEGLSVRSGVTRTAESKMTMSSKKVTSSSGESVAKATKTITRQVTPGDVRVETQIKQARSQDKTSVTKRTT</sequence>
<feature type="region of interest" description="Disordered" evidence="1">
    <location>
        <begin position="218"/>
        <end position="346"/>
    </location>
</feature>
<feature type="compositionally biased region" description="Polar residues" evidence="1">
    <location>
        <begin position="329"/>
        <end position="346"/>
    </location>
</feature>
<evidence type="ECO:0000256" key="1">
    <source>
        <dbReference type="SAM" id="MobiDB-lite"/>
    </source>
</evidence>
<dbReference type="EMBL" id="OV696697">
    <property type="protein sequence ID" value="CAH1241140.1"/>
    <property type="molecule type" value="Genomic_DNA"/>
</dbReference>
<evidence type="ECO:0000313" key="2">
    <source>
        <dbReference type="EMBL" id="CAH1241140.1"/>
    </source>
</evidence>
<accession>A0A8K0E972</accession>
<feature type="region of interest" description="Disordered" evidence="1">
    <location>
        <begin position="100"/>
        <end position="135"/>
    </location>
</feature>
<proteinExistence type="predicted"/>
<feature type="compositionally biased region" description="Low complexity" evidence="1">
    <location>
        <begin position="291"/>
        <end position="308"/>
    </location>
</feature>
<feature type="compositionally biased region" description="Polar residues" evidence="1">
    <location>
        <begin position="229"/>
        <end position="239"/>
    </location>
</feature>
<dbReference type="AlphaFoldDB" id="A0A8K0E972"/>
<feature type="region of interest" description="Disordered" evidence="1">
    <location>
        <begin position="19"/>
        <end position="44"/>
    </location>
</feature>
<feature type="compositionally biased region" description="Basic and acidic residues" evidence="1">
    <location>
        <begin position="126"/>
        <end position="135"/>
    </location>
</feature>
<feature type="compositionally biased region" description="Acidic residues" evidence="1">
    <location>
        <begin position="240"/>
        <end position="249"/>
    </location>
</feature>
<organism evidence="2 3">
    <name type="scientific">Branchiostoma lanceolatum</name>
    <name type="common">Common lancelet</name>
    <name type="synonym">Amphioxus lanceolatum</name>
    <dbReference type="NCBI Taxonomy" id="7740"/>
    <lineage>
        <taxon>Eukaryota</taxon>
        <taxon>Metazoa</taxon>
        <taxon>Chordata</taxon>
        <taxon>Cephalochordata</taxon>
        <taxon>Leptocardii</taxon>
        <taxon>Amphioxiformes</taxon>
        <taxon>Branchiostomatidae</taxon>
        <taxon>Branchiostoma</taxon>
    </lineage>
</organism>
<dbReference type="Proteomes" id="UP000838412">
    <property type="component" value="Chromosome 12"/>
</dbReference>
<reference evidence="2" key="1">
    <citation type="submission" date="2022-01" db="EMBL/GenBank/DDBJ databases">
        <authorList>
            <person name="Braso-Vives M."/>
        </authorList>
    </citation>
    <scope>NUCLEOTIDE SEQUENCE</scope>
</reference>
<evidence type="ECO:0000313" key="3">
    <source>
        <dbReference type="Proteomes" id="UP000838412"/>
    </source>
</evidence>
<feature type="compositionally biased region" description="Basic and acidic residues" evidence="1">
    <location>
        <begin position="261"/>
        <end position="273"/>
    </location>
</feature>
<feature type="compositionally biased region" description="Pro residues" evidence="1">
    <location>
        <begin position="31"/>
        <end position="40"/>
    </location>
</feature>
<gene>
    <name evidence="2" type="primary">Hypp6315</name>
    <name evidence="2" type="ORF">BLAG_LOCUS4903</name>
</gene>
<name>A0A8K0E972_BRALA</name>
<keyword evidence="3" id="KW-1185">Reference proteome</keyword>
<protein>
    <submittedName>
        <fullName evidence="2">Hypp6315 protein</fullName>
    </submittedName>
</protein>